<proteinExistence type="predicted"/>
<gene>
    <name evidence="1" type="ORF">AVEN_188784_1</name>
</gene>
<accession>A0A4Y2IDS4</accession>
<sequence length="120" mass="13810">MDDEIFLWGDEISEFCPELCEVFEEGDILPVMGKRAFWLEEEDRPRAFPGAGHHRREVDRTLGGAEVEGLPAKMIFFSSGDDSAISRSRHSRCRGDDFLYLRRVLHLEAAAEPPDDKYFF</sequence>
<name>A0A4Y2IDS4_ARAVE</name>
<evidence type="ECO:0000313" key="2">
    <source>
        <dbReference type="Proteomes" id="UP000499080"/>
    </source>
</evidence>
<evidence type="ECO:0000313" key="1">
    <source>
        <dbReference type="EMBL" id="GBM75429.1"/>
    </source>
</evidence>
<dbReference type="AlphaFoldDB" id="A0A4Y2IDS4"/>
<reference evidence="1 2" key="1">
    <citation type="journal article" date="2019" name="Sci. Rep.">
        <title>Orb-weaving spider Araneus ventricosus genome elucidates the spidroin gene catalogue.</title>
        <authorList>
            <person name="Kono N."/>
            <person name="Nakamura H."/>
            <person name="Ohtoshi R."/>
            <person name="Moran D.A.P."/>
            <person name="Shinohara A."/>
            <person name="Yoshida Y."/>
            <person name="Fujiwara M."/>
            <person name="Mori M."/>
            <person name="Tomita M."/>
            <person name="Arakawa K."/>
        </authorList>
    </citation>
    <scope>NUCLEOTIDE SEQUENCE [LARGE SCALE GENOMIC DNA]</scope>
</reference>
<dbReference type="Proteomes" id="UP000499080">
    <property type="component" value="Unassembled WGS sequence"/>
</dbReference>
<organism evidence="1 2">
    <name type="scientific">Araneus ventricosus</name>
    <name type="common">Orbweaver spider</name>
    <name type="synonym">Epeira ventricosa</name>
    <dbReference type="NCBI Taxonomy" id="182803"/>
    <lineage>
        <taxon>Eukaryota</taxon>
        <taxon>Metazoa</taxon>
        <taxon>Ecdysozoa</taxon>
        <taxon>Arthropoda</taxon>
        <taxon>Chelicerata</taxon>
        <taxon>Arachnida</taxon>
        <taxon>Araneae</taxon>
        <taxon>Araneomorphae</taxon>
        <taxon>Entelegynae</taxon>
        <taxon>Araneoidea</taxon>
        <taxon>Araneidae</taxon>
        <taxon>Araneus</taxon>
    </lineage>
</organism>
<protein>
    <submittedName>
        <fullName evidence="1">Uncharacterized protein</fullName>
    </submittedName>
</protein>
<comment type="caution">
    <text evidence="1">The sequence shown here is derived from an EMBL/GenBank/DDBJ whole genome shotgun (WGS) entry which is preliminary data.</text>
</comment>
<keyword evidence="2" id="KW-1185">Reference proteome</keyword>
<dbReference type="EMBL" id="BGPR01002557">
    <property type="protein sequence ID" value="GBM75429.1"/>
    <property type="molecule type" value="Genomic_DNA"/>
</dbReference>